<sequence length="84" mass="8931">MNKTWAAEPTLLPGAGQNVCRVRKVGEGAAANIYTKQNNVLFLINAPGTCRVDSVDAAECHPRCHLILQNDANLGPLESDSSLA</sequence>
<dbReference type="EMBL" id="JBEHCU010011256">
    <property type="protein sequence ID" value="KAL1376992.1"/>
    <property type="molecule type" value="Genomic_DNA"/>
</dbReference>
<keyword evidence="2" id="KW-1185">Reference proteome</keyword>
<dbReference type="Proteomes" id="UP001562425">
    <property type="component" value="Unassembled WGS sequence"/>
</dbReference>
<dbReference type="AlphaFoldDB" id="A0ABD1CKS8"/>
<protein>
    <submittedName>
        <fullName evidence="1">Uncharacterized protein</fullName>
    </submittedName>
</protein>
<proteinExistence type="predicted"/>
<reference evidence="1 2" key="1">
    <citation type="submission" date="2024-05" db="EMBL/GenBank/DDBJ databases">
        <title>Culex pipiens pipiens assembly and annotation.</title>
        <authorList>
            <person name="Alout H."/>
            <person name="Durand T."/>
        </authorList>
    </citation>
    <scope>NUCLEOTIDE SEQUENCE [LARGE SCALE GENOMIC DNA]</scope>
    <source>
        <strain evidence="1">HA-2024</strain>
        <tissue evidence="1">Whole body</tissue>
    </source>
</reference>
<evidence type="ECO:0000313" key="1">
    <source>
        <dbReference type="EMBL" id="KAL1376992.1"/>
    </source>
</evidence>
<evidence type="ECO:0000313" key="2">
    <source>
        <dbReference type="Proteomes" id="UP001562425"/>
    </source>
</evidence>
<accession>A0ABD1CKS8</accession>
<name>A0ABD1CKS8_CULPP</name>
<organism evidence="1 2">
    <name type="scientific">Culex pipiens pipiens</name>
    <name type="common">Northern house mosquito</name>
    <dbReference type="NCBI Taxonomy" id="38569"/>
    <lineage>
        <taxon>Eukaryota</taxon>
        <taxon>Metazoa</taxon>
        <taxon>Ecdysozoa</taxon>
        <taxon>Arthropoda</taxon>
        <taxon>Hexapoda</taxon>
        <taxon>Insecta</taxon>
        <taxon>Pterygota</taxon>
        <taxon>Neoptera</taxon>
        <taxon>Endopterygota</taxon>
        <taxon>Diptera</taxon>
        <taxon>Nematocera</taxon>
        <taxon>Culicoidea</taxon>
        <taxon>Culicidae</taxon>
        <taxon>Culicinae</taxon>
        <taxon>Culicini</taxon>
        <taxon>Culex</taxon>
        <taxon>Culex</taxon>
    </lineage>
</organism>
<comment type="caution">
    <text evidence="1">The sequence shown here is derived from an EMBL/GenBank/DDBJ whole genome shotgun (WGS) entry which is preliminary data.</text>
</comment>
<gene>
    <name evidence="1" type="ORF">pipiens_016561</name>
</gene>